<comment type="subcellular location">
    <subcellularLocation>
        <location evidence="1">Membrane</location>
        <topology evidence="1">Multi-pass membrane protein</topology>
    </subcellularLocation>
</comment>
<evidence type="ECO:0008006" key="12">
    <source>
        <dbReference type="Google" id="ProtNLM"/>
    </source>
</evidence>
<evidence type="ECO:0000256" key="5">
    <source>
        <dbReference type="ARBA" id="ARBA00022989"/>
    </source>
</evidence>
<dbReference type="STRING" id="75743.A0A401PWD7"/>
<evidence type="ECO:0000256" key="1">
    <source>
        <dbReference type="ARBA" id="ARBA00004141"/>
    </source>
</evidence>
<dbReference type="Proteomes" id="UP000288216">
    <property type="component" value="Unassembled WGS sequence"/>
</dbReference>
<proteinExistence type="inferred from homology"/>
<keyword evidence="4 9" id="KW-0812">Transmembrane</keyword>
<keyword evidence="5 9" id="KW-1133">Transmembrane helix</keyword>
<keyword evidence="3" id="KW-0813">Transport</keyword>
<evidence type="ECO:0000256" key="9">
    <source>
        <dbReference type="SAM" id="Phobius"/>
    </source>
</evidence>
<dbReference type="GO" id="GO:0005886">
    <property type="term" value="C:plasma membrane"/>
    <property type="evidence" value="ECO:0007669"/>
    <property type="project" value="TreeGrafter"/>
</dbReference>
<evidence type="ECO:0000256" key="6">
    <source>
        <dbReference type="ARBA" id="ARBA00023065"/>
    </source>
</evidence>
<protein>
    <recommendedName>
        <fullName evidence="12">Calcium homeostasis modulator family member 6</fullName>
    </recommendedName>
</protein>
<keyword evidence="11" id="KW-1185">Reference proteome</keyword>
<reference evidence="10 11" key="1">
    <citation type="journal article" date="2018" name="Nat. Ecol. Evol.">
        <title>Shark genomes provide insights into elasmobranch evolution and the origin of vertebrates.</title>
        <authorList>
            <person name="Hara Y"/>
            <person name="Yamaguchi K"/>
            <person name="Onimaru K"/>
            <person name="Kadota M"/>
            <person name="Koyanagi M"/>
            <person name="Keeley SD"/>
            <person name="Tatsumi K"/>
            <person name="Tanaka K"/>
            <person name="Motone F"/>
            <person name="Kageyama Y"/>
            <person name="Nozu R"/>
            <person name="Adachi N"/>
            <person name="Nishimura O"/>
            <person name="Nakagawa R"/>
            <person name="Tanegashima C"/>
            <person name="Kiyatake I"/>
            <person name="Matsumoto R"/>
            <person name="Murakumo K"/>
            <person name="Nishida K"/>
            <person name="Terakita A"/>
            <person name="Kuratani S"/>
            <person name="Sato K"/>
            <person name="Hyodo S Kuraku.S."/>
        </authorList>
    </citation>
    <scope>NUCLEOTIDE SEQUENCE [LARGE SCALE GENOMIC DNA]</scope>
</reference>
<dbReference type="GO" id="GO:1904669">
    <property type="term" value="P:ATP export"/>
    <property type="evidence" value="ECO:0007669"/>
    <property type="project" value="UniProtKB-ARBA"/>
</dbReference>
<dbReference type="PANTHER" id="PTHR32261">
    <property type="entry name" value="CALCIUM HOMEOSTASIS MODULATOR PROTEIN"/>
    <property type="match status" value="1"/>
</dbReference>
<gene>
    <name evidence="10" type="ORF">scyTo_0015661</name>
</gene>
<evidence type="ECO:0000256" key="8">
    <source>
        <dbReference type="ARBA" id="ARBA00023303"/>
    </source>
</evidence>
<evidence type="ECO:0000256" key="3">
    <source>
        <dbReference type="ARBA" id="ARBA00022448"/>
    </source>
</evidence>
<keyword evidence="6" id="KW-0406">Ion transport</keyword>
<evidence type="ECO:0000256" key="7">
    <source>
        <dbReference type="ARBA" id="ARBA00023136"/>
    </source>
</evidence>
<comment type="caution">
    <text evidence="10">The sequence shown here is derived from an EMBL/GenBank/DDBJ whole genome shotgun (WGS) entry which is preliminary data.</text>
</comment>
<evidence type="ECO:0000313" key="10">
    <source>
        <dbReference type="EMBL" id="GCB77422.1"/>
    </source>
</evidence>
<evidence type="ECO:0000256" key="4">
    <source>
        <dbReference type="ARBA" id="ARBA00022692"/>
    </source>
</evidence>
<feature type="transmembrane region" description="Helical" evidence="9">
    <location>
        <begin position="46"/>
        <end position="69"/>
    </location>
</feature>
<sequence>MDKYRTVLNLVLKQHATLGYGFLALLTAGGEQLFSVVIFSCPCNSWNFAYSMVFLFIPALVLFLLGYFISNRTWKLCTGCCINQARPCPKRILCRGIKIFVQITVGALVAPITWISVALLNGTFYECGMSGYYSEHLLKAICNNKPNDCQSNLYKLPCGRTALPLSTGEDIRVTLFAHSQVIGWSLIAAITVFTLASTCIVRCCSPVSFLQLQFWKKYKEKENELFEQKSAEHAKQLAERNLKSFFESEGPKEIKTPSREAWEEISLLYTFSKNEEYYSTIHKYAERKPGANQASSSTINMDVPAVLDFVDGVKNSVDTHV</sequence>
<evidence type="ECO:0000313" key="11">
    <source>
        <dbReference type="Proteomes" id="UP000288216"/>
    </source>
</evidence>
<feature type="transmembrane region" description="Helical" evidence="9">
    <location>
        <begin position="99"/>
        <end position="120"/>
    </location>
</feature>
<dbReference type="Pfam" id="PF14798">
    <property type="entry name" value="Ca_hom_mod"/>
    <property type="match status" value="1"/>
</dbReference>
<comment type="similarity">
    <text evidence="2">Belongs to the CALHM family.</text>
</comment>
<organism evidence="10 11">
    <name type="scientific">Scyliorhinus torazame</name>
    <name type="common">Cloudy catshark</name>
    <name type="synonym">Catulus torazame</name>
    <dbReference type="NCBI Taxonomy" id="75743"/>
    <lineage>
        <taxon>Eukaryota</taxon>
        <taxon>Metazoa</taxon>
        <taxon>Chordata</taxon>
        <taxon>Craniata</taxon>
        <taxon>Vertebrata</taxon>
        <taxon>Chondrichthyes</taxon>
        <taxon>Elasmobranchii</taxon>
        <taxon>Galeomorphii</taxon>
        <taxon>Galeoidea</taxon>
        <taxon>Carcharhiniformes</taxon>
        <taxon>Scyliorhinidae</taxon>
        <taxon>Scyliorhinus</taxon>
    </lineage>
</organism>
<evidence type="ECO:0000256" key="2">
    <source>
        <dbReference type="ARBA" id="ARBA00008497"/>
    </source>
</evidence>
<keyword evidence="7 9" id="KW-0472">Membrane</keyword>
<dbReference type="EMBL" id="BFAA01008982">
    <property type="protein sequence ID" value="GCB77422.1"/>
    <property type="molecule type" value="Genomic_DNA"/>
</dbReference>
<feature type="transmembrane region" description="Helical" evidence="9">
    <location>
        <begin position="181"/>
        <end position="201"/>
    </location>
</feature>
<feature type="transmembrane region" description="Helical" evidence="9">
    <location>
        <begin position="20"/>
        <end position="40"/>
    </location>
</feature>
<name>A0A401PWD7_SCYTO</name>
<dbReference type="OMA" id="KDCETEL"/>
<dbReference type="AlphaFoldDB" id="A0A401PWD7"/>
<keyword evidence="8" id="KW-0407">Ion channel</keyword>
<dbReference type="OrthoDB" id="5953668at2759"/>
<dbReference type="InterPro" id="IPR029569">
    <property type="entry name" value="CALHM"/>
</dbReference>
<accession>A0A401PWD7</accession>
<dbReference type="GO" id="GO:0005261">
    <property type="term" value="F:monoatomic cation channel activity"/>
    <property type="evidence" value="ECO:0007669"/>
    <property type="project" value="TreeGrafter"/>
</dbReference>
<dbReference type="PANTHER" id="PTHR32261:SF4">
    <property type="entry name" value="CALCIUM HOMEOSTASIS MODULATOR PROTEIN 6"/>
    <property type="match status" value="1"/>
</dbReference>